<organism evidence="5">
    <name type="scientific">Cyprideis torosa</name>
    <dbReference type="NCBI Taxonomy" id="163714"/>
    <lineage>
        <taxon>Eukaryota</taxon>
        <taxon>Metazoa</taxon>
        <taxon>Ecdysozoa</taxon>
        <taxon>Arthropoda</taxon>
        <taxon>Crustacea</taxon>
        <taxon>Oligostraca</taxon>
        <taxon>Ostracoda</taxon>
        <taxon>Podocopa</taxon>
        <taxon>Podocopida</taxon>
        <taxon>Cytherocopina</taxon>
        <taxon>Cytheroidea</taxon>
        <taxon>Cytherideidae</taxon>
        <taxon>Cyprideis</taxon>
    </lineage>
</organism>
<evidence type="ECO:0000313" key="5">
    <source>
        <dbReference type="EMBL" id="CAD7222901.1"/>
    </source>
</evidence>
<proteinExistence type="predicted"/>
<feature type="region of interest" description="Disordered" evidence="4">
    <location>
        <begin position="39"/>
        <end position="85"/>
    </location>
</feature>
<dbReference type="SMART" id="SM00259">
    <property type="entry name" value="ZnF_A20"/>
    <property type="match status" value="1"/>
</dbReference>
<reference evidence="5" key="1">
    <citation type="submission" date="2020-11" db="EMBL/GenBank/DDBJ databases">
        <authorList>
            <person name="Tran Van P."/>
        </authorList>
    </citation>
    <scope>NUCLEOTIDE SEQUENCE</scope>
</reference>
<accession>A0A7R8ZKM9</accession>
<evidence type="ECO:0000256" key="3">
    <source>
        <dbReference type="ARBA" id="ARBA00022833"/>
    </source>
</evidence>
<sequence length="98" mass="10212">METPGDNTVPTLCRSGCGFYGSASTEGLCSKCYKDALKKKQSPPTSLPSTAPSPPSSLTSIISPSTSDRLSPPTNEDLDTASPTVIVPGSFLNQVRHV</sequence>
<protein>
    <submittedName>
        <fullName evidence="5">Uncharacterized protein</fullName>
    </submittedName>
</protein>
<keyword evidence="1" id="KW-0479">Metal-binding</keyword>
<gene>
    <name evidence="5" type="ORF">CTOB1V02_LOCUS897</name>
</gene>
<name>A0A7R8ZKM9_9CRUS</name>
<feature type="compositionally biased region" description="Low complexity" evidence="4">
    <location>
        <begin position="42"/>
        <end position="67"/>
    </location>
</feature>
<keyword evidence="2" id="KW-0863">Zinc-finger</keyword>
<evidence type="ECO:0000256" key="2">
    <source>
        <dbReference type="ARBA" id="ARBA00022771"/>
    </source>
</evidence>
<dbReference type="InterPro" id="IPR002653">
    <property type="entry name" value="Znf_A20"/>
</dbReference>
<dbReference type="GO" id="GO:0008270">
    <property type="term" value="F:zinc ion binding"/>
    <property type="evidence" value="ECO:0007669"/>
    <property type="project" value="UniProtKB-KW"/>
</dbReference>
<dbReference type="OrthoDB" id="428577at2759"/>
<dbReference type="AlphaFoldDB" id="A0A7R8ZKM9"/>
<evidence type="ECO:0000256" key="4">
    <source>
        <dbReference type="SAM" id="MobiDB-lite"/>
    </source>
</evidence>
<keyword evidence="3" id="KW-0862">Zinc</keyword>
<dbReference type="SUPFAM" id="SSF57716">
    <property type="entry name" value="Glucocorticoid receptor-like (DNA-binding domain)"/>
    <property type="match status" value="1"/>
</dbReference>
<dbReference type="Pfam" id="PF01754">
    <property type="entry name" value="zf-A20"/>
    <property type="match status" value="1"/>
</dbReference>
<dbReference type="PROSITE" id="PS51036">
    <property type="entry name" value="ZF_A20"/>
    <property type="match status" value="1"/>
</dbReference>
<dbReference type="GO" id="GO:0003677">
    <property type="term" value="F:DNA binding"/>
    <property type="evidence" value="ECO:0007669"/>
    <property type="project" value="InterPro"/>
</dbReference>
<evidence type="ECO:0000256" key="1">
    <source>
        <dbReference type="ARBA" id="ARBA00022723"/>
    </source>
</evidence>
<dbReference type="Gene3D" id="1.20.5.4770">
    <property type="match status" value="1"/>
</dbReference>
<dbReference type="EMBL" id="OB660120">
    <property type="protein sequence ID" value="CAD7222901.1"/>
    <property type="molecule type" value="Genomic_DNA"/>
</dbReference>